<evidence type="ECO:0000256" key="3">
    <source>
        <dbReference type="ARBA" id="ARBA00022833"/>
    </source>
</evidence>
<name>A0AAD7CUC5_MYCRO</name>
<dbReference type="AlphaFoldDB" id="A0AAD7CUC5"/>
<evidence type="ECO:0000313" key="6">
    <source>
        <dbReference type="EMBL" id="KAJ7663034.1"/>
    </source>
</evidence>
<dbReference type="PROSITE" id="PS50865">
    <property type="entry name" value="ZF_MYND_2"/>
    <property type="match status" value="1"/>
</dbReference>
<keyword evidence="1" id="KW-0479">Metal-binding</keyword>
<dbReference type="EMBL" id="JARKIE010000235">
    <property type="protein sequence ID" value="KAJ7663034.1"/>
    <property type="molecule type" value="Genomic_DNA"/>
</dbReference>
<dbReference type="InterPro" id="IPR002893">
    <property type="entry name" value="Znf_MYND"/>
</dbReference>
<dbReference type="Proteomes" id="UP001221757">
    <property type="component" value="Unassembled WGS sequence"/>
</dbReference>
<keyword evidence="7" id="KW-1185">Reference proteome</keyword>
<comment type="caution">
    <text evidence="6">The sequence shown here is derived from an EMBL/GenBank/DDBJ whole genome shotgun (WGS) entry which is preliminary data.</text>
</comment>
<evidence type="ECO:0000313" key="7">
    <source>
        <dbReference type="Proteomes" id="UP001221757"/>
    </source>
</evidence>
<evidence type="ECO:0000256" key="4">
    <source>
        <dbReference type="PROSITE-ProRule" id="PRU00134"/>
    </source>
</evidence>
<dbReference type="Pfam" id="PF01753">
    <property type="entry name" value="zf-MYND"/>
    <property type="match status" value="1"/>
</dbReference>
<dbReference type="Gene3D" id="6.10.140.2220">
    <property type="match status" value="1"/>
</dbReference>
<evidence type="ECO:0000256" key="2">
    <source>
        <dbReference type="ARBA" id="ARBA00022771"/>
    </source>
</evidence>
<sequence>MPPKKATKSAQNQLPWAASALGLPNCQTHPMDWIRATDIIAKRRFDPARPLEADPNRGAPEAFFKSLMNPDVLQEIVSARRLACVTHLSLSCYIVDMLTELDFERRWLALGPDGQRKHFIAGFQKLEEHSDGMSMFDNTKIDAPELCYDAISRGGGRGFLDLLTPFLLSNNEEPPKQPFVLPNARYDALIGWKPDDTAPNRKAWLGLRQITRTRYISGFLNVVLHSVEGHELSVVSYTHEHDKTKGTLLEMKPVMEAVLGESDANKWRKEQAEPRKEMKLFCDSCLKPEEKAENGKMSVCSPCKVVGRDVRYCDRTCQKNAWKMHKRLCGKPLDLDSAFDDIISAGSGSQGPAKPIIPPVASGFRRSAGLLRQIKLLNENPMKDYLIDDGPDYHYGISLDEPQGAATFVIMRGHAMSSGGARAEAALLYVYRVLQKFRGDDAVLRTQLRKEYGETFDNMAAALRRKEQPTFDEVSREEMDAALSQLRKLGRFEKELSAYVTGSGASSKIGMQVGPQREVIVIINYPAEALAPIAKVTPIVSLSRRPLPNGVGPNFGSWM</sequence>
<protein>
    <recommendedName>
        <fullName evidence="5">MYND-type domain-containing protein</fullName>
    </recommendedName>
</protein>
<organism evidence="6 7">
    <name type="scientific">Mycena rosella</name>
    <name type="common">Pink bonnet</name>
    <name type="synonym">Agaricus rosellus</name>
    <dbReference type="NCBI Taxonomy" id="1033263"/>
    <lineage>
        <taxon>Eukaryota</taxon>
        <taxon>Fungi</taxon>
        <taxon>Dikarya</taxon>
        <taxon>Basidiomycota</taxon>
        <taxon>Agaricomycotina</taxon>
        <taxon>Agaricomycetes</taxon>
        <taxon>Agaricomycetidae</taxon>
        <taxon>Agaricales</taxon>
        <taxon>Marasmiineae</taxon>
        <taxon>Mycenaceae</taxon>
        <taxon>Mycena</taxon>
    </lineage>
</organism>
<dbReference type="GO" id="GO:0008270">
    <property type="term" value="F:zinc ion binding"/>
    <property type="evidence" value="ECO:0007669"/>
    <property type="project" value="UniProtKB-KW"/>
</dbReference>
<proteinExistence type="predicted"/>
<gene>
    <name evidence="6" type="ORF">B0H17DRAFT_310922</name>
</gene>
<accession>A0AAD7CUC5</accession>
<reference evidence="6" key="1">
    <citation type="submission" date="2023-03" db="EMBL/GenBank/DDBJ databases">
        <title>Massive genome expansion in bonnet fungi (Mycena s.s.) driven by repeated elements and novel gene families across ecological guilds.</title>
        <authorList>
            <consortium name="Lawrence Berkeley National Laboratory"/>
            <person name="Harder C.B."/>
            <person name="Miyauchi S."/>
            <person name="Viragh M."/>
            <person name="Kuo A."/>
            <person name="Thoen E."/>
            <person name="Andreopoulos B."/>
            <person name="Lu D."/>
            <person name="Skrede I."/>
            <person name="Drula E."/>
            <person name="Henrissat B."/>
            <person name="Morin E."/>
            <person name="Kohler A."/>
            <person name="Barry K."/>
            <person name="LaButti K."/>
            <person name="Morin E."/>
            <person name="Salamov A."/>
            <person name="Lipzen A."/>
            <person name="Mereny Z."/>
            <person name="Hegedus B."/>
            <person name="Baldrian P."/>
            <person name="Stursova M."/>
            <person name="Weitz H."/>
            <person name="Taylor A."/>
            <person name="Grigoriev I.V."/>
            <person name="Nagy L.G."/>
            <person name="Martin F."/>
            <person name="Kauserud H."/>
        </authorList>
    </citation>
    <scope>NUCLEOTIDE SEQUENCE</scope>
    <source>
        <strain evidence="6">CBHHK067</strain>
    </source>
</reference>
<keyword evidence="2 4" id="KW-0863">Zinc-finger</keyword>
<evidence type="ECO:0000259" key="5">
    <source>
        <dbReference type="PROSITE" id="PS50865"/>
    </source>
</evidence>
<feature type="domain" description="MYND-type" evidence="5">
    <location>
        <begin position="282"/>
        <end position="329"/>
    </location>
</feature>
<keyword evidence="3" id="KW-0862">Zinc</keyword>
<dbReference type="SUPFAM" id="SSF144232">
    <property type="entry name" value="HIT/MYND zinc finger-like"/>
    <property type="match status" value="1"/>
</dbReference>
<evidence type="ECO:0000256" key="1">
    <source>
        <dbReference type="ARBA" id="ARBA00022723"/>
    </source>
</evidence>